<sequence length="398" mass="45399">MKLTKGGLLVVVGIVVLSAFLANVAQLIAIEAAEGEERRFDGRPEDVSIGDSADNVVWFVQISDLHLSIFQDPDRTIEFRDFCEKTLEIIKPPVVLATGDLTDAKSKDNVGSRQFEAEWKKYNEILTGCSQLKETTWLDIRGNHDNFDVPGISSERNYFRKYSMQGKHHPRSYEYKLVKGNVTYSFIGIDACPNQGLKRPFNFIGLLQEKDLQEIRRLAVLANSSDYTIWFGHYPTSCIWSHPPGVKSIISSVKGSLAYVCGHFHSLLGFVPKMYTIQKQGFYELELADWKDNRMFRVMAIDHGLFSFVDEKYNDWPVILITNPKHAQFQLFSKEPLRSTSTSTHIRILVFSPSTVLSVMVKIDENNWENCLESKIKNLFVLKWDPKSFSTGIHSIEV</sequence>
<dbReference type="OMA" id="RIACSTH"/>
<dbReference type="AlphaFoldDB" id="A0A8I6SMW2"/>
<dbReference type="InterPro" id="IPR004843">
    <property type="entry name" value="Calcineurin-like_PHP"/>
</dbReference>
<dbReference type="Gene3D" id="3.60.21.10">
    <property type="match status" value="1"/>
</dbReference>
<dbReference type="GO" id="GO:0016787">
    <property type="term" value="F:hydrolase activity"/>
    <property type="evidence" value="ECO:0007669"/>
    <property type="project" value="InterPro"/>
</dbReference>
<dbReference type="PANTHER" id="PTHR14795:SF0">
    <property type="entry name" value="TRANSMEMBRANE PROTEIN 62"/>
    <property type="match status" value="1"/>
</dbReference>
<dbReference type="Pfam" id="PF00149">
    <property type="entry name" value="Metallophos"/>
    <property type="match status" value="1"/>
</dbReference>
<feature type="domain" description="Calcineurin-like phosphoesterase" evidence="1">
    <location>
        <begin position="59"/>
        <end position="266"/>
    </location>
</feature>
<evidence type="ECO:0000259" key="1">
    <source>
        <dbReference type="Pfam" id="PF00149"/>
    </source>
</evidence>
<dbReference type="KEGG" id="clec:112127322"/>
<dbReference type="InterPro" id="IPR029052">
    <property type="entry name" value="Metallo-depent_PP-like"/>
</dbReference>
<proteinExistence type="predicted"/>
<dbReference type="CDD" id="cd07401">
    <property type="entry name" value="MPP_TMEM62_N"/>
    <property type="match status" value="1"/>
</dbReference>
<dbReference type="GeneID" id="112127322"/>
<dbReference type="SUPFAM" id="SSF56300">
    <property type="entry name" value="Metallo-dependent phosphatases"/>
    <property type="match status" value="1"/>
</dbReference>
<dbReference type="InterPro" id="IPR041871">
    <property type="entry name" value="MPP_TMEM62"/>
</dbReference>
<evidence type="ECO:0000313" key="3">
    <source>
        <dbReference type="EnsemblMetazoa" id="XP_024083834.1"/>
    </source>
</evidence>
<protein>
    <recommendedName>
        <fullName evidence="5">Calcineurin-like phosphoesterase domain-containing protein</fullName>
    </recommendedName>
</protein>
<dbReference type="Proteomes" id="UP000494040">
    <property type="component" value="Unassembled WGS sequence"/>
</dbReference>
<dbReference type="InterPro" id="IPR056229">
    <property type="entry name" value="Ig_TMM62"/>
</dbReference>
<name>A0A8I6SMW2_CIMLE</name>
<accession>A0A8I6SMW2</accession>
<dbReference type="Pfam" id="PF24384">
    <property type="entry name" value="Ig_TMM62"/>
    <property type="match status" value="1"/>
</dbReference>
<dbReference type="OrthoDB" id="27234at2759"/>
<organism evidence="3 4">
    <name type="scientific">Cimex lectularius</name>
    <name type="common">Bed bug</name>
    <name type="synonym">Acanthia lectularia</name>
    <dbReference type="NCBI Taxonomy" id="79782"/>
    <lineage>
        <taxon>Eukaryota</taxon>
        <taxon>Metazoa</taxon>
        <taxon>Ecdysozoa</taxon>
        <taxon>Arthropoda</taxon>
        <taxon>Hexapoda</taxon>
        <taxon>Insecta</taxon>
        <taxon>Pterygota</taxon>
        <taxon>Neoptera</taxon>
        <taxon>Paraneoptera</taxon>
        <taxon>Hemiptera</taxon>
        <taxon>Heteroptera</taxon>
        <taxon>Panheteroptera</taxon>
        <taxon>Cimicomorpha</taxon>
        <taxon>Cimicidae</taxon>
        <taxon>Cimex</taxon>
    </lineage>
</organism>
<evidence type="ECO:0000259" key="2">
    <source>
        <dbReference type="Pfam" id="PF24384"/>
    </source>
</evidence>
<dbReference type="RefSeq" id="XP_024083834.1">
    <property type="nucleotide sequence ID" value="XM_024228066.1"/>
</dbReference>
<dbReference type="EnsemblMetazoa" id="XM_024228066.1">
    <property type="protein sequence ID" value="XP_024083834.1"/>
    <property type="gene ID" value="LOC112127322"/>
</dbReference>
<evidence type="ECO:0000313" key="4">
    <source>
        <dbReference type="Proteomes" id="UP000494040"/>
    </source>
</evidence>
<feature type="domain" description="TMEM62 Ig-like" evidence="2">
    <location>
        <begin position="315"/>
        <end position="391"/>
    </location>
</feature>
<reference evidence="3" key="1">
    <citation type="submission" date="2022-01" db="UniProtKB">
        <authorList>
            <consortium name="EnsemblMetazoa"/>
        </authorList>
    </citation>
    <scope>IDENTIFICATION</scope>
</reference>
<keyword evidence="4" id="KW-1185">Reference proteome</keyword>
<evidence type="ECO:0008006" key="5">
    <source>
        <dbReference type="Google" id="ProtNLM"/>
    </source>
</evidence>
<dbReference type="PANTHER" id="PTHR14795">
    <property type="entry name" value="HELICASE RELATED"/>
    <property type="match status" value="1"/>
</dbReference>